<feature type="signal peptide" evidence="1">
    <location>
        <begin position="1"/>
        <end position="20"/>
    </location>
</feature>
<dbReference type="AlphaFoldDB" id="A0A9W9SGP3"/>
<gene>
    <name evidence="2" type="ORF">N7509_013810</name>
</gene>
<evidence type="ECO:0000256" key="1">
    <source>
        <dbReference type="SAM" id="SignalP"/>
    </source>
</evidence>
<reference evidence="2" key="1">
    <citation type="submission" date="2022-12" db="EMBL/GenBank/DDBJ databases">
        <authorList>
            <person name="Petersen C."/>
        </authorList>
    </citation>
    <scope>NUCLEOTIDE SEQUENCE</scope>
    <source>
        <strain evidence="2">IBT 29677</strain>
    </source>
</reference>
<dbReference type="OrthoDB" id="4250746at2759"/>
<dbReference type="RefSeq" id="XP_056481954.1">
    <property type="nucleotide sequence ID" value="XM_056638447.1"/>
</dbReference>
<name>A0A9W9SGP3_9EURO</name>
<dbReference type="EMBL" id="JAPZBU010000012">
    <property type="protein sequence ID" value="KAJ5376924.1"/>
    <property type="molecule type" value="Genomic_DNA"/>
</dbReference>
<reference evidence="2" key="2">
    <citation type="journal article" date="2023" name="IMA Fungus">
        <title>Comparative genomic study of the Penicillium genus elucidates a diverse pangenome and 15 lateral gene transfer events.</title>
        <authorList>
            <person name="Petersen C."/>
            <person name="Sorensen T."/>
            <person name="Nielsen M.R."/>
            <person name="Sondergaard T.E."/>
            <person name="Sorensen J.L."/>
            <person name="Fitzpatrick D.A."/>
            <person name="Frisvad J.C."/>
            <person name="Nielsen K.L."/>
        </authorList>
    </citation>
    <scope>NUCLEOTIDE SEQUENCE</scope>
    <source>
        <strain evidence="2">IBT 29677</strain>
    </source>
</reference>
<accession>A0A9W9SGP3</accession>
<proteinExistence type="predicted"/>
<dbReference type="Proteomes" id="UP001147747">
    <property type="component" value="Unassembled WGS sequence"/>
</dbReference>
<evidence type="ECO:0000313" key="2">
    <source>
        <dbReference type="EMBL" id="KAJ5376924.1"/>
    </source>
</evidence>
<feature type="chain" id="PRO_5040824012" evidence="1">
    <location>
        <begin position="21"/>
        <end position="136"/>
    </location>
</feature>
<dbReference type="GeneID" id="81377427"/>
<comment type="caution">
    <text evidence="2">The sequence shown here is derived from an EMBL/GenBank/DDBJ whole genome shotgun (WGS) entry which is preliminary data.</text>
</comment>
<keyword evidence="1" id="KW-0732">Signal</keyword>
<keyword evidence="3" id="KW-1185">Reference proteome</keyword>
<evidence type="ECO:0000313" key="3">
    <source>
        <dbReference type="Proteomes" id="UP001147747"/>
    </source>
</evidence>
<protein>
    <submittedName>
        <fullName evidence="2">Uncharacterized protein</fullName>
    </submittedName>
</protein>
<sequence>MHSAAPAILLAALSLPSAMAGQCSAVGQYSTNSAGFGSGGNTIANGGSLKLYDADSNEIGAYDGDKSVCSDLITFGSDSLDDTFSWGAACGGSGLSGCHGAYATQTHIEGEEPTSDTNFYGVGESVESECIVYFDC</sequence>
<organism evidence="2 3">
    <name type="scientific">Penicillium cosmopolitanum</name>
    <dbReference type="NCBI Taxonomy" id="1131564"/>
    <lineage>
        <taxon>Eukaryota</taxon>
        <taxon>Fungi</taxon>
        <taxon>Dikarya</taxon>
        <taxon>Ascomycota</taxon>
        <taxon>Pezizomycotina</taxon>
        <taxon>Eurotiomycetes</taxon>
        <taxon>Eurotiomycetidae</taxon>
        <taxon>Eurotiales</taxon>
        <taxon>Aspergillaceae</taxon>
        <taxon>Penicillium</taxon>
    </lineage>
</organism>